<gene>
    <name evidence="2" type="ORF">AWB66_00448</name>
</gene>
<feature type="transmembrane region" description="Helical" evidence="1">
    <location>
        <begin position="112"/>
        <end position="130"/>
    </location>
</feature>
<evidence type="ECO:0000256" key="1">
    <source>
        <dbReference type="SAM" id="Phobius"/>
    </source>
</evidence>
<organism evidence="2 3">
    <name type="scientific">Caballeronia telluris</name>
    <dbReference type="NCBI Taxonomy" id="326475"/>
    <lineage>
        <taxon>Bacteria</taxon>
        <taxon>Pseudomonadati</taxon>
        <taxon>Pseudomonadota</taxon>
        <taxon>Betaproteobacteria</taxon>
        <taxon>Burkholderiales</taxon>
        <taxon>Burkholderiaceae</taxon>
        <taxon>Caballeronia</taxon>
    </lineage>
</organism>
<comment type="caution">
    <text evidence="2">The sequence shown here is derived from an EMBL/GenBank/DDBJ whole genome shotgun (WGS) entry which is preliminary data.</text>
</comment>
<dbReference type="AlphaFoldDB" id="A0A158F0B6"/>
<keyword evidence="3" id="KW-1185">Reference proteome</keyword>
<feature type="transmembrane region" description="Helical" evidence="1">
    <location>
        <begin position="29"/>
        <end position="51"/>
    </location>
</feature>
<evidence type="ECO:0000313" key="3">
    <source>
        <dbReference type="Proteomes" id="UP000054717"/>
    </source>
</evidence>
<dbReference type="EMBL" id="FCNZ02000001">
    <property type="protein sequence ID" value="SAL13277.1"/>
    <property type="molecule type" value="Genomic_DNA"/>
</dbReference>
<keyword evidence="1" id="KW-1133">Transmembrane helix</keyword>
<feature type="transmembrane region" description="Helical" evidence="1">
    <location>
        <begin position="161"/>
        <end position="181"/>
    </location>
</feature>
<dbReference type="Proteomes" id="UP000054717">
    <property type="component" value="Unassembled WGS sequence"/>
</dbReference>
<evidence type="ECO:0000313" key="2">
    <source>
        <dbReference type="EMBL" id="SAL13277.1"/>
    </source>
</evidence>
<proteinExistence type="predicted"/>
<feature type="transmembrane region" description="Helical" evidence="1">
    <location>
        <begin position="187"/>
        <end position="207"/>
    </location>
</feature>
<reference evidence="2" key="1">
    <citation type="submission" date="2016-01" db="EMBL/GenBank/DDBJ databases">
        <authorList>
            <person name="Peeters Charlotte."/>
        </authorList>
    </citation>
    <scope>NUCLEOTIDE SEQUENCE</scope>
    <source>
        <strain evidence="2">LMG 22936</strain>
    </source>
</reference>
<feature type="transmembrane region" description="Helical" evidence="1">
    <location>
        <begin position="88"/>
        <end position="106"/>
    </location>
</feature>
<name>A0A158F0B6_9BURK</name>
<keyword evidence="1" id="KW-0472">Membrane</keyword>
<keyword evidence="1" id="KW-0812">Transmembrane</keyword>
<accession>A0A158F0B6</accession>
<dbReference type="RefSeq" id="WP_087628615.1">
    <property type="nucleotide sequence ID" value="NZ_FCNZ02000001.1"/>
</dbReference>
<evidence type="ECO:0008006" key="4">
    <source>
        <dbReference type="Google" id="ProtNLM"/>
    </source>
</evidence>
<protein>
    <recommendedName>
        <fullName evidence="4">Intracellular septation protein A</fullName>
    </recommendedName>
</protein>
<dbReference type="STRING" id="326475.AWB66_00448"/>
<sequence length="222" mass="24187">MPVGHSRTGGRTTAKPAHDRTRSRLADTALSAARCALAVAYPAMILCAWLWDKPRLIGALLLALLWMQRWLGRGVVAMSLRRLTALDWCVAALLSGVSVAIVLTGSERLMRLYPSFVNLGLLVAFGATLVRGPSMIEKFARLGNPQLDARGVRHTLRVTQIWCAFFACNAAFSAYTALQWSRAAWSLYNGGIVYGVIGALLLGELAWRHLAVLPRAVRSESA</sequence>